<dbReference type="Proteomes" id="UP000435910">
    <property type="component" value="Unassembled WGS sequence"/>
</dbReference>
<keyword evidence="1" id="KW-1133">Transmembrane helix</keyword>
<comment type="caution">
    <text evidence="2">The sequence shown here is derived from an EMBL/GenBank/DDBJ whole genome shotgun (WGS) entry which is preliminary data.</text>
</comment>
<evidence type="ECO:0000256" key="1">
    <source>
        <dbReference type="SAM" id="Phobius"/>
    </source>
</evidence>
<keyword evidence="1" id="KW-0812">Transmembrane</keyword>
<proteinExistence type="predicted"/>
<protein>
    <submittedName>
        <fullName evidence="2">Uncharacterized protein</fullName>
    </submittedName>
</protein>
<reference evidence="2 3" key="1">
    <citation type="submission" date="2019-06" db="EMBL/GenBank/DDBJ databases">
        <title>Genome sequence analysis of &gt;100 Bacillus licheniformis strains suggests intrinsic resistance to this species.</title>
        <authorList>
            <person name="Wels M."/>
            <person name="Siezen R.J."/>
            <person name="Johansen E."/>
            <person name="Stuer-Lauridsen B."/>
            <person name="Bjerre K."/>
            <person name="Nielsen B.K.K."/>
        </authorList>
    </citation>
    <scope>NUCLEOTIDE SEQUENCE [LARGE SCALE GENOMIC DNA]</scope>
    <source>
        <strain evidence="2 3">BAC-16736</strain>
    </source>
</reference>
<dbReference type="EMBL" id="NILC01000028">
    <property type="protein sequence ID" value="TWL23867.1"/>
    <property type="molecule type" value="Genomic_DNA"/>
</dbReference>
<dbReference type="AlphaFoldDB" id="A0A8B5Y8Y5"/>
<feature type="transmembrane region" description="Helical" evidence="1">
    <location>
        <begin position="16"/>
        <end position="39"/>
    </location>
</feature>
<name>A0A8B5Y8Y5_BACLI</name>
<gene>
    <name evidence="2" type="ORF">CHCC16736_1575</name>
</gene>
<organism evidence="2 3">
    <name type="scientific">Bacillus licheniformis</name>
    <dbReference type="NCBI Taxonomy" id="1402"/>
    <lineage>
        <taxon>Bacteria</taxon>
        <taxon>Bacillati</taxon>
        <taxon>Bacillota</taxon>
        <taxon>Bacilli</taxon>
        <taxon>Bacillales</taxon>
        <taxon>Bacillaceae</taxon>
        <taxon>Bacillus</taxon>
    </lineage>
</organism>
<keyword evidence="1" id="KW-0472">Membrane</keyword>
<evidence type="ECO:0000313" key="3">
    <source>
        <dbReference type="Proteomes" id="UP000435910"/>
    </source>
</evidence>
<evidence type="ECO:0000313" key="2">
    <source>
        <dbReference type="EMBL" id="TWL23867.1"/>
    </source>
</evidence>
<accession>A0A8B5Y8Y5</accession>
<sequence>MRGFVDTLKPLGNGGFFLFVSFFPDAARCLMVFFFCPFLKMM</sequence>